<dbReference type="InterPro" id="IPR029044">
    <property type="entry name" value="Nucleotide-diphossugar_trans"/>
</dbReference>
<dbReference type="EMBL" id="JALPRK010000019">
    <property type="protein sequence ID" value="MCK8489035.1"/>
    <property type="molecule type" value="Genomic_DNA"/>
</dbReference>
<evidence type="ECO:0000259" key="3">
    <source>
        <dbReference type="Pfam" id="PF00535"/>
    </source>
</evidence>
<accession>A0A9X2BT20</accession>
<evidence type="ECO:0000313" key="5">
    <source>
        <dbReference type="Proteomes" id="UP001139534"/>
    </source>
</evidence>
<sequence>MNYSVAVVVPVYNAEEFIIDTLESLSNQTHGFKEIIVVDDHSTDSTLQLIKDYVKQSKRSDIFLIENKQNRGVSYSRNKGTEMITSDWIMFFDADDIAEPDLVRTMIQQYVDYTCSRSEKYVLIHSAYRQMNDKGIVSELVTRFKQVDPSEILGYELVRNYVYLSGTMVKREAFLECGGFNEKMRYCEDWDLWIKLAAFGGFVYIDEPLVRIRRHSKNVSKNIEVILKSEKEVISKYSLGYIEKAINNRKLPSERNVMDYVNMLYRFDYWDEGLKKILKFTEQNRTYSPAFFLKGLYYIHHHLIDEALECFKEAIRLNSADAASYNNLGVCLCLKGHHSEAMEYFRCALNLVEGYMDCAHNLRLLDKFAESELLLGDFKITWRELRPVLLRYEN</sequence>
<evidence type="ECO:0000313" key="4">
    <source>
        <dbReference type="EMBL" id="MCK8489035.1"/>
    </source>
</evidence>
<dbReference type="GO" id="GO:0016758">
    <property type="term" value="F:hexosyltransferase activity"/>
    <property type="evidence" value="ECO:0007669"/>
    <property type="project" value="UniProtKB-ARBA"/>
</dbReference>
<evidence type="ECO:0000256" key="1">
    <source>
        <dbReference type="ARBA" id="ARBA00006739"/>
    </source>
</evidence>
<name>A0A9X2BT20_9BACL</name>
<comment type="similarity">
    <text evidence="1">Belongs to the glycosyltransferase 2 family.</text>
</comment>
<dbReference type="EC" id="2.4.-.-" evidence="4"/>
<feature type="repeat" description="TPR" evidence="2">
    <location>
        <begin position="288"/>
        <end position="321"/>
    </location>
</feature>
<dbReference type="SUPFAM" id="SSF48452">
    <property type="entry name" value="TPR-like"/>
    <property type="match status" value="1"/>
</dbReference>
<keyword evidence="4" id="KW-0328">Glycosyltransferase</keyword>
<gene>
    <name evidence="4" type="ORF">M0651_17830</name>
</gene>
<dbReference type="PROSITE" id="PS50005">
    <property type="entry name" value="TPR"/>
    <property type="match status" value="2"/>
</dbReference>
<dbReference type="Proteomes" id="UP001139534">
    <property type="component" value="Unassembled WGS sequence"/>
</dbReference>
<dbReference type="SUPFAM" id="SSF53448">
    <property type="entry name" value="Nucleotide-diphospho-sugar transferases"/>
    <property type="match status" value="1"/>
</dbReference>
<keyword evidence="5" id="KW-1185">Reference proteome</keyword>
<feature type="repeat" description="TPR" evidence="2">
    <location>
        <begin position="322"/>
        <end position="355"/>
    </location>
</feature>
<dbReference type="SMART" id="SM00028">
    <property type="entry name" value="TPR"/>
    <property type="match status" value="2"/>
</dbReference>
<keyword evidence="4" id="KW-0808">Transferase</keyword>
<dbReference type="RefSeq" id="WP_248553083.1">
    <property type="nucleotide sequence ID" value="NZ_JALPRK010000019.1"/>
</dbReference>
<keyword evidence="2" id="KW-0802">TPR repeat</keyword>
<reference evidence="4" key="1">
    <citation type="submission" date="2022-04" db="EMBL/GenBank/DDBJ databases">
        <authorList>
            <person name="Seo M.-J."/>
        </authorList>
    </citation>
    <scope>NUCLEOTIDE SEQUENCE</scope>
    <source>
        <strain evidence="4">MBLB2552</strain>
    </source>
</reference>
<dbReference type="PANTHER" id="PTHR22916">
    <property type="entry name" value="GLYCOSYLTRANSFERASE"/>
    <property type="match status" value="1"/>
</dbReference>
<feature type="domain" description="Glycosyltransferase 2-like" evidence="3">
    <location>
        <begin position="7"/>
        <end position="112"/>
    </location>
</feature>
<comment type="caution">
    <text evidence="4">The sequence shown here is derived from an EMBL/GenBank/DDBJ whole genome shotgun (WGS) entry which is preliminary data.</text>
</comment>
<dbReference type="Pfam" id="PF00535">
    <property type="entry name" value="Glycos_transf_2"/>
    <property type="match status" value="1"/>
</dbReference>
<dbReference type="PANTHER" id="PTHR22916:SF3">
    <property type="entry name" value="UDP-GLCNAC:BETAGAL BETA-1,3-N-ACETYLGLUCOSAMINYLTRANSFERASE-LIKE PROTEIN 1"/>
    <property type="match status" value="1"/>
</dbReference>
<dbReference type="InterPro" id="IPR019734">
    <property type="entry name" value="TPR_rpt"/>
</dbReference>
<dbReference type="Gene3D" id="3.90.550.10">
    <property type="entry name" value="Spore Coat Polysaccharide Biosynthesis Protein SpsA, Chain A"/>
    <property type="match status" value="1"/>
</dbReference>
<organism evidence="4 5">
    <name type="scientific">Paenibacillus mellifer</name>
    <dbReference type="NCBI Taxonomy" id="2937794"/>
    <lineage>
        <taxon>Bacteria</taxon>
        <taxon>Bacillati</taxon>
        <taxon>Bacillota</taxon>
        <taxon>Bacilli</taxon>
        <taxon>Bacillales</taxon>
        <taxon>Paenibacillaceae</taxon>
        <taxon>Paenibacillus</taxon>
    </lineage>
</organism>
<dbReference type="Gene3D" id="1.25.40.10">
    <property type="entry name" value="Tetratricopeptide repeat domain"/>
    <property type="match status" value="1"/>
</dbReference>
<proteinExistence type="inferred from homology"/>
<evidence type="ECO:0000256" key="2">
    <source>
        <dbReference type="PROSITE-ProRule" id="PRU00339"/>
    </source>
</evidence>
<dbReference type="InterPro" id="IPR001173">
    <property type="entry name" value="Glyco_trans_2-like"/>
</dbReference>
<dbReference type="InterPro" id="IPR011990">
    <property type="entry name" value="TPR-like_helical_dom_sf"/>
</dbReference>
<dbReference type="AlphaFoldDB" id="A0A9X2BT20"/>
<protein>
    <submittedName>
        <fullName evidence="4">Glycosyltransferase</fullName>
        <ecNumber evidence="4">2.4.-.-</ecNumber>
    </submittedName>
</protein>